<keyword evidence="3" id="KW-1185">Reference proteome</keyword>
<evidence type="ECO:0000313" key="3">
    <source>
        <dbReference type="Proteomes" id="UP001242480"/>
    </source>
</evidence>
<feature type="chain" id="PRO_5045724025" description="DUF3108 domain-containing protein" evidence="1">
    <location>
        <begin position="25"/>
        <end position="278"/>
    </location>
</feature>
<dbReference type="EMBL" id="JAUSVX010000001">
    <property type="protein sequence ID" value="MDQ0468052.1"/>
    <property type="molecule type" value="Genomic_DNA"/>
</dbReference>
<keyword evidence="1" id="KW-0732">Signal</keyword>
<accession>A0ABU0J1C3</accession>
<evidence type="ECO:0008006" key="4">
    <source>
        <dbReference type="Google" id="ProtNLM"/>
    </source>
</evidence>
<organism evidence="2 3">
    <name type="scientific">Labrys wisconsinensis</name>
    <dbReference type="NCBI Taxonomy" id="425677"/>
    <lineage>
        <taxon>Bacteria</taxon>
        <taxon>Pseudomonadati</taxon>
        <taxon>Pseudomonadota</taxon>
        <taxon>Alphaproteobacteria</taxon>
        <taxon>Hyphomicrobiales</taxon>
        <taxon>Xanthobacteraceae</taxon>
        <taxon>Labrys</taxon>
    </lineage>
</organism>
<protein>
    <recommendedName>
        <fullName evidence="4">DUF3108 domain-containing protein</fullName>
    </recommendedName>
</protein>
<comment type="caution">
    <text evidence="2">The sequence shown here is derived from an EMBL/GenBank/DDBJ whole genome shotgun (WGS) entry which is preliminary data.</text>
</comment>
<dbReference type="RefSeq" id="WP_307268584.1">
    <property type="nucleotide sequence ID" value="NZ_JAUSVX010000001.1"/>
</dbReference>
<dbReference type="Proteomes" id="UP001242480">
    <property type="component" value="Unassembled WGS sequence"/>
</dbReference>
<feature type="signal peptide" evidence="1">
    <location>
        <begin position="1"/>
        <end position="24"/>
    </location>
</feature>
<sequence length="278" mass="28497">MPPSLVRCLAVTAVLIGATAPALAGSGAVAIRYAMTLAGLPIGAAALDASVAGNGAYRIKVSARVGGILSLVSDGKGAATASGRMGTAKPMPTGYALNNISGNKQQTVQMVIADGAITDVAINPDLRYRSDRVPVTEADKRGVIDPVSAMLMPVAGGGETMAPAACDRTLAVFDGAQRFDIKLAYSRMDQVASKGYSGQAVVCSARYTPISGHRPDREQTKFMAANRDMEVWLAPVAGTRVLAPARIVVGTQIGRLVIAATRFAQGGGIADPTEANAN</sequence>
<gene>
    <name evidence="2" type="ORF">QO011_001047</name>
</gene>
<dbReference type="Pfam" id="PF11306">
    <property type="entry name" value="DUF3108"/>
    <property type="match status" value="1"/>
</dbReference>
<dbReference type="InterPro" id="IPR021457">
    <property type="entry name" value="DUF3108"/>
</dbReference>
<evidence type="ECO:0000256" key="1">
    <source>
        <dbReference type="SAM" id="SignalP"/>
    </source>
</evidence>
<evidence type="ECO:0000313" key="2">
    <source>
        <dbReference type="EMBL" id="MDQ0468052.1"/>
    </source>
</evidence>
<name>A0ABU0J1C3_9HYPH</name>
<reference evidence="2 3" key="1">
    <citation type="submission" date="2023-07" db="EMBL/GenBank/DDBJ databases">
        <title>Genomic Encyclopedia of Type Strains, Phase IV (KMG-IV): sequencing the most valuable type-strain genomes for metagenomic binning, comparative biology and taxonomic classification.</title>
        <authorList>
            <person name="Goeker M."/>
        </authorList>
    </citation>
    <scope>NUCLEOTIDE SEQUENCE [LARGE SCALE GENOMIC DNA]</scope>
    <source>
        <strain evidence="2 3">DSM 19619</strain>
    </source>
</reference>
<proteinExistence type="predicted"/>